<name>A0A5B9Q9G1_9BACT</name>
<dbReference type="OrthoDB" id="287917at2"/>
<evidence type="ECO:0000256" key="2">
    <source>
        <dbReference type="ARBA" id="ARBA00022649"/>
    </source>
</evidence>
<dbReference type="InterPro" id="IPR051803">
    <property type="entry name" value="TA_system_RelE-like_toxin"/>
</dbReference>
<keyword evidence="2" id="KW-1277">Toxin-antitoxin system</keyword>
<dbReference type="InterPro" id="IPR035093">
    <property type="entry name" value="RelE/ParE_toxin_dom_sf"/>
</dbReference>
<dbReference type="RefSeq" id="WP_148074068.1">
    <property type="nucleotide sequence ID" value="NZ_CP042913.1"/>
</dbReference>
<keyword evidence="4" id="KW-1185">Reference proteome</keyword>
<dbReference type="InterPro" id="IPR007712">
    <property type="entry name" value="RelE/ParE_toxin"/>
</dbReference>
<dbReference type="Proteomes" id="UP000323917">
    <property type="component" value="Chromosome"/>
</dbReference>
<dbReference type="PANTHER" id="PTHR33755:SF8">
    <property type="entry name" value="TOXIN PARE2"/>
    <property type="match status" value="1"/>
</dbReference>
<comment type="similarity">
    <text evidence="1">Belongs to the RelE toxin family.</text>
</comment>
<proteinExistence type="inferred from homology"/>
<evidence type="ECO:0000256" key="1">
    <source>
        <dbReference type="ARBA" id="ARBA00006226"/>
    </source>
</evidence>
<dbReference type="PANTHER" id="PTHR33755">
    <property type="entry name" value="TOXIN PARE1-RELATED"/>
    <property type="match status" value="1"/>
</dbReference>
<dbReference type="EMBL" id="CP042913">
    <property type="protein sequence ID" value="QEG35568.1"/>
    <property type="molecule type" value="Genomic_DNA"/>
</dbReference>
<evidence type="ECO:0000313" key="3">
    <source>
        <dbReference type="EMBL" id="QEG35568.1"/>
    </source>
</evidence>
<organism evidence="3 4">
    <name type="scientific">Bythopirellula goksoeyrii</name>
    <dbReference type="NCBI Taxonomy" id="1400387"/>
    <lineage>
        <taxon>Bacteria</taxon>
        <taxon>Pseudomonadati</taxon>
        <taxon>Planctomycetota</taxon>
        <taxon>Planctomycetia</taxon>
        <taxon>Pirellulales</taxon>
        <taxon>Lacipirellulaceae</taxon>
        <taxon>Bythopirellula</taxon>
    </lineage>
</organism>
<dbReference type="AlphaFoldDB" id="A0A5B9Q9G1"/>
<accession>A0A5B9Q9G1</accession>
<protein>
    <submittedName>
        <fullName evidence="3">Plasmid stabilization system protein</fullName>
    </submittedName>
</protein>
<sequence length="107" mass="12049">MKLPIRLRSAAEKDVSHCALFLNSRNPPAAIKFLDAFDATLLILQRTPEIGGSCRFANPLLEGIRVWSVASFKNYLIYYRILSEEIEIVRVLHAARDLESIFGGKDS</sequence>
<dbReference type="Gene3D" id="3.30.2310.20">
    <property type="entry name" value="RelE-like"/>
    <property type="match status" value="1"/>
</dbReference>
<evidence type="ECO:0000313" key="4">
    <source>
        <dbReference type="Proteomes" id="UP000323917"/>
    </source>
</evidence>
<dbReference type="KEGG" id="bgok:Pr1d_28690"/>
<reference evidence="3 4" key="1">
    <citation type="submission" date="2019-08" db="EMBL/GenBank/DDBJ databases">
        <title>Deep-cultivation of Planctomycetes and their phenomic and genomic characterization uncovers novel biology.</title>
        <authorList>
            <person name="Wiegand S."/>
            <person name="Jogler M."/>
            <person name="Boedeker C."/>
            <person name="Pinto D."/>
            <person name="Vollmers J."/>
            <person name="Rivas-Marin E."/>
            <person name="Kohn T."/>
            <person name="Peeters S.H."/>
            <person name="Heuer A."/>
            <person name="Rast P."/>
            <person name="Oberbeckmann S."/>
            <person name="Bunk B."/>
            <person name="Jeske O."/>
            <person name="Meyerdierks A."/>
            <person name="Storesund J.E."/>
            <person name="Kallscheuer N."/>
            <person name="Luecker S."/>
            <person name="Lage O.M."/>
            <person name="Pohl T."/>
            <person name="Merkel B.J."/>
            <person name="Hornburger P."/>
            <person name="Mueller R.-W."/>
            <person name="Bruemmer F."/>
            <person name="Labrenz M."/>
            <person name="Spormann A.M."/>
            <person name="Op den Camp H."/>
            <person name="Overmann J."/>
            <person name="Amann R."/>
            <person name="Jetten M.S.M."/>
            <person name="Mascher T."/>
            <person name="Medema M.H."/>
            <person name="Devos D.P."/>
            <person name="Kaster A.-K."/>
            <person name="Ovreas L."/>
            <person name="Rohde M."/>
            <person name="Galperin M.Y."/>
            <person name="Jogler C."/>
        </authorList>
    </citation>
    <scope>NUCLEOTIDE SEQUENCE [LARGE SCALE GENOMIC DNA]</scope>
    <source>
        <strain evidence="3 4">Pr1d</strain>
    </source>
</reference>
<gene>
    <name evidence="3" type="ORF">Pr1d_28690</name>
</gene>
<dbReference type="Pfam" id="PF05016">
    <property type="entry name" value="ParE_toxin"/>
    <property type="match status" value="1"/>
</dbReference>